<organism evidence="1 3">
    <name type="scientific">Didymodactylos carnosus</name>
    <dbReference type="NCBI Taxonomy" id="1234261"/>
    <lineage>
        <taxon>Eukaryota</taxon>
        <taxon>Metazoa</taxon>
        <taxon>Spiralia</taxon>
        <taxon>Gnathifera</taxon>
        <taxon>Rotifera</taxon>
        <taxon>Eurotatoria</taxon>
        <taxon>Bdelloidea</taxon>
        <taxon>Philodinida</taxon>
        <taxon>Philodinidae</taxon>
        <taxon>Didymodactylos</taxon>
    </lineage>
</organism>
<dbReference type="EMBL" id="CAJOBC010031692">
    <property type="protein sequence ID" value="CAF4093057.1"/>
    <property type="molecule type" value="Genomic_DNA"/>
</dbReference>
<dbReference type="Proteomes" id="UP000663829">
    <property type="component" value="Unassembled WGS sequence"/>
</dbReference>
<dbReference type="OrthoDB" id="423498at2759"/>
<gene>
    <name evidence="1" type="ORF">GPM918_LOCUS27934</name>
    <name evidence="2" type="ORF">SRO942_LOCUS28358</name>
</gene>
<comment type="caution">
    <text evidence="1">The sequence shown here is derived from an EMBL/GenBank/DDBJ whole genome shotgun (WGS) entry which is preliminary data.</text>
</comment>
<dbReference type="Gene3D" id="2.120.10.30">
    <property type="entry name" value="TolB, C-terminal domain"/>
    <property type="match status" value="1"/>
</dbReference>
<dbReference type="Proteomes" id="UP000681722">
    <property type="component" value="Unassembled WGS sequence"/>
</dbReference>
<sequence length="146" mass="16729">MPSQCSVFRIVTHYNNLSLNSANDVIISCNDQSMCFTDSQYGFMQIFHYCQPQLDNNVYGSDINEDFQILVNNLVKPDGIGVNPEETILYVIDNGCAVANGSINSHVPRVIYSHQIYRQPYKHIHFYNKRLLTPVQSRIPDEIKVD</sequence>
<dbReference type="InterPro" id="IPR052988">
    <property type="entry name" value="Oryzine_lactonohydrolase"/>
</dbReference>
<dbReference type="PANTHER" id="PTHR47064">
    <property type="entry name" value="PUTATIVE (AFU_ORTHOLOGUE AFUA_1G08990)-RELATED"/>
    <property type="match status" value="1"/>
</dbReference>
<accession>A0A815D536</accession>
<protein>
    <submittedName>
        <fullName evidence="1">Uncharacterized protein</fullName>
    </submittedName>
</protein>
<proteinExistence type="predicted"/>
<dbReference type="PANTHER" id="PTHR47064:SF2">
    <property type="entry name" value="SMP-30_GLUCONOLACTONASE_LRE-LIKE REGION DOMAIN-CONTAINING PROTEIN-RELATED"/>
    <property type="match status" value="1"/>
</dbReference>
<dbReference type="SUPFAM" id="SSF63829">
    <property type="entry name" value="Calcium-dependent phosphotriesterase"/>
    <property type="match status" value="1"/>
</dbReference>
<evidence type="ECO:0000313" key="1">
    <source>
        <dbReference type="EMBL" id="CAF1288920.1"/>
    </source>
</evidence>
<dbReference type="AlphaFoldDB" id="A0A815D536"/>
<evidence type="ECO:0000313" key="3">
    <source>
        <dbReference type="Proteomes" id="UP000663829"/>
    </source>
</evidence>
<keyword evidence="3" id="KW-1185">Reference proteome</keyword>
<dbReference type="EMBL" id="CAJNOQ010011961">
    <property type="protein sequence ID" value="CAF1288920.1"/>
    <property type="molecule type" value="Genomic_DNA"/>
</dbReference>
<name>A0A815D536_9BILA</name>
<evidence type="ECO:0000313" key="2">
    <source>
        <dbReference type="EMBL" id="CAF4093057.1"/>
    </source>
</evidence>
<reference evidence="1" key="1">
    <citation type="submission" date="2021-02" db="EMBL/GenBank/DDBJ databases">
        <authorList>
            <person name="Nowell W R."/>
        </authorList>
    </citation>
    <scope>NUCLEOTIDE SEQUENCE</scope>
</reference>
<dbReference type="InterPro" id="IPR011042">
    <property type="entry name" value="6-blade_b-propeller_TolB-like"/>
</dbReference>